<dbReference type="Proteomes" id="UP001227268">
    <property type="component" value="Unassembled WGS sequence"/>
</dbReference>
<sequence>MSKPSGSFLILPLAVLVILAFLPGTYAFGAGKAYRHGDIEDVLEKLAKAAGGGFLALGAKKFSPLDVKRVYFGLRDYSQAVDVGALKKVPLQTIINICMALGFLAHGYATAEFEVTKERLGCYLPTEHIDNPRGYADGEDARRYDPRLRGPVDPRELEVDPRTGMKNYIANEGNSWDTSKSLVRRVLEACIHHGRQARNGGSKDDEYEAFRLLGQALHTLEDFTAHSNWCELTLQGMGHEEVFAHVGRNARIQGRNGRNIHSLMGEAGDHLSEASVSDLNAKVNSSRSDPSAQNLRSLIGQIPGGGGSELSREMDDVSNMRAGPGGGNDPSMMSPQELHDTLWKILSFRDSVMKSIAVTLDRIPGLNSLVEKLTNSLNVFVFTTLEPYMKPILSAATSGLSQSSAEIINAQDQLEVFNDPNASDPTHSYLSKDHFGLILNEPAGRVAKVVVENAVRLVVGAWDNTSTNTRDVTENILQCLFHPAFQDPSSQIQKAMTDEFKHWFREQGSNQREVLNRLTADSVRNGRNKRIGDNSVSTGHSHGSLPDGGLQAVLAQHQVHVPGASYLNDASDLMAGKLPGQPGFGTGGAHGWRDGPQGAPLAQPVSVGSGHDYGTGGGGQTYGHQYGAPAGHHDASRGDVYGHHQPPAASYGQDAYQGNVEHSRPSYGHDIAGQSAYASGNTYNQSNFNHPPPPQDNAYGGSGAYGAPSYGAPTPGYGQEEHRHHDSGFGGGGGPGYGQQQDSSYEQPAYGAGPPQYGNFDGPPAHHGGPPHHPPGHQGYGGNNNNFDGPPGGYRY</sequence>
<accession>A0ACC2V215</accession>
<dbReference type="EMBL" id="JASBWT010000031">
    <property type="protein sequence ID" value="KAJ9093383.1"/>
    <property type="molecule type" value="Genomic_DNA"/>
</dbReference>
<evidence type="ECO:0000313" key="2">
    <source>
        <dbReference type="Proteomes" id="UP001227268"/>
    </source>
</evidence>
<name>A0ACC2V215_9TREE</name>
<organism evidence="1 2">
    <name type="scientific">Naganishia friedmannii</name>
    <dbReference type="NCBI Taxonomy" id="89922"/>
    <lineage>
        <taxon>Eukaryota</taxon>
        <taxon>Fungi</taxon>
        <taxon>Dikarya</taxon>
        <taxon>Basidiomycota</taxon>
        <taxon>Agaricomycotina</taxon>
        <taxon>Tremellomycetes</taxon>
        <taxon>Filobasidiales</taxon>
        <taxon>Filobasidiaceae</taxon>
        <taxon>Naganishia</taxon>
    </lineage>
</organism>
<proteinExistence type="predicted"/>
<protein>
    <submittedName>
        <fullName evidence="1">Uncharacterized protein</fullName>
    </submittedName>
</protein>
<comment type="caution">
    <text evidence="1">The sequence shown here is derived from an EMBL/GenBank/DDBJ whole genome shotgun (WGS) entry which is preliminary data.</text>
</comment>
<reference evidence="1" key="1">
    <citation type="submission" date="2023-04" db="EMBL/GenBank/DDBJ databases">
        <title>Draft Genome sequencing of Naganishia species isolated from polar environments using Oxford Nanopore Technology.</title>
        <authorList>
            <person name="Leo P."/>
            <person name="Venkateswaran K."/>
        </authorList>
    </citation>
    <scope>NUCLEOTIDE SEQUENCE</scope>
    <source>
        <strain evidence="1">MNA-CCFEE 5423</strain>
    </source>
</reference>
<evidence type="ECO:0000313" key="1">
    <source>
        <dbReference type="EMBL" id="KAJ9093383.1"/>
    </source>
</evidence>
<gene>
    <name evidence="1" type="ORF">QFC21_006413</name>
</gene>
<keyword evidence="2" id="KW-1185">Reference proteome</keyword>